<sequence>MGQRLKSSLDIAFMSKVETPVLHRRPILYFRYVDDCFIICSTQEEMDKCYEFLNGQKPVFRVATKTSDRPASAELAKEEGKKKTLLYREKPPNDRAPQLRVQSQFQTAGDHVNNRSVQSPAGSSCLKSTSIARSTPDSSSIRQQMDSLKTLLERHQASHSNSQGTYGSVGTNRLYSPGRHPDRSVLSGNKLT</sequence>
<feature type="compositionally biased region" description="Polar residues" evidence="1">
    <location>
        <begin position="158"/>
        <end position="174"/>
    </location>
</feature>
<evidence type="ECO:0000313" key="3">
    <source>
        <dbReference type="Proteomes" id="UP001196413"/>
    </source>
</evidence>
<feature type="compositionally biased region" description="Basic and acidic residues" evidence="1">
    <location>
        <begin position="75"/>
        <end position="93"/>
    </location>
</feature>
<proteinExistence type="predicted"/>
<name>A0AAD5REP8_PARTN</name>
<accession>A0AAD5REP8</accession>
<dbReference type="EMBL" id="JAHQIW010007484">
    <property type="protein sequence ID" value="KAJ1374745.1"/>
    <property type="molecule type" value="Genomic_DNA"/>
</dbReference>
<dbReference type="Proteomes" id="UP001196413">
    <property type="component" value="Unassembled WGS sequence"/>
</dbReference>
<keyword evidence="3" id="KW-1185">Reference proteome</keyword>
<gene>
    <name evidence="2" type="ORF">KIN20_037506</name>
</gene>
<feature type="compositionally biased region" description="Polar residues" evidence="1">
    <location>
        <begin position="114"/>
        <end position="147"/>
    </location>
</feature>
<feature type="region of interest" description="Disordered" evidence="1">
    <location>
        <begin position="73"/>
        <end position="192"/>
    </location>
</feature>
<dbReference type="AlphaFoldDB" id="A0AAD5REP8"/>
<evidence type="ECO:0000313" key="2">
    <source>
        <dbReference type="EMBL" id="KAJ1374745.1"/>
    </source>
</evidence>
<reference evidence="2" key="1">
    <citation type="submission" date="2021-06" db="EMBL/GenBank/DDBJ databases">
        <title>Parelaphostrongylus tenuis whole genome reference sequence.</title>
        <authorList>
            <person name="Garwood T.J."/>
            <person name="Larsen P.A."/>
            <person name="Fountain-Jones N.M."/>
            <person name="Garbe J.R."/>
            <person name="Macchietto M.G."/>
            <person name="Kania S.A."/>
            <person name="Gerhold R.W."/>
            <person name="Richards J.E."/>
            <person name="Wolf T.M."/>
        </authorList>
    </citation>
    <scope>NUCLEOTIDE SEQUENCE</scope>
    <source>
        <strain evidence="2">MNPRO001-30</strain>
        <tissue evidence="2">Meninges</tissue>
    </source>
</reference>
<evidence type="ECO:0000256" key="1">
    <source>
        <dbReference type="SAM" id="MobiDB-lite"/>
    </source>
</evidence>
<organism evidence="2 3">
    <name type="scientific">Parelaphostrongylus tenuis</name>
    <name type="common">Meningeal worm</name>
    <dbReference type="NCBI Taxonomy" id="148309"/>
    <lineage>
        <taxon>Eukaryota</taxon>
        <taxon>Metazoa</taxon>
        <taxon>Ecdysozoa</taxon>
        <taxon>Nematoda</taxon>
        <taxon>Chromadorea</taxon>
        <taxon>Rhabditida</taxon>
        <taxon>Rhabditina</taxon>
        <taxon>Rhabditomorpha</taxon>
        <taxon>Strongyloidea</taxon>
        <taxon>Metastrongylidae</taxon>
        <taxon>Parelaphostrongylus</taxon>
    </lineage>
</organism>
<evidence type="ECO:0008006" key="4">
    <source>
        <dbReference type="Google" id="ProtNLM"/>
    </source>
</evidence>
<protein>
    <recommendedName>
        <fullName evidence="4">Reverse transcriptase domain-containing protein</fullName>
    </recommendedName>
</protein>
<comment type="caution">
    <text evidence="2">The sequence shown here is derived from an EMBL/GenBank/DDBJ whole genome shotgun (WGS) entry which is preliminary data.</text>
</comment>